<keyword evidence="3 5" id="KW-0067">ATP-binding</keyword>
<feature type="compositionally biased region" description="Low complexity" evidence="7">
    <location>
        <begin position="1211"/>
        <end position="1225"/>
    </location>
</feature>
<name>A0A7S0KCX8_9CHLO</name>
<dbReference type="AlphaFoldDB" id="A0A7S0KCX8"/>
<evidence type="ECO:0000256" key="2">
    <source>
        <dbReference type="ARBA" id="ARBA00022741"/>
    </source>
</evidence>
<feature type="coiled-coil region" evidence="6">
    <location>
        <begin position="193"/>
        <end position="258"/>
    </location>
</feature>
<dbReference type="PROSITE" id="PS50067">
    <property type="entry name" value="KINESIN_MOTOR_2"/>
    <property type="match status" value="1"/>
</dbReference>
<evidence type="ECO:0000259" key="8">
    <source>
        <dbReference type="PROSITE" id="PS50067"/>
    </source>
</evidence>
<evidence type="ECO:0000256" key="6">
    <source>
        <dbReference type="SAM" id="Coils"/>
    </source>
</evidence>
<comment type="similarity">
    <text evidence="5">Belongs to the TRAFAC class myosin-kinesin ATPase superfamily. Kinesin family.</text>
</comment>
<evidence type="ECO:0000313" key="9">
    <source>
        <dbReference type="EMBL" id="CAD8577474.1"/>
    </source>
</evidence>
<proteinExistence type="inferred from homology"/>
<dbReference type="GO" id="GO:0003777">
    <property type="term" value="F:microtubule motor activity"/>
    <property type="evidence" value="ECO:0007669"/>
    <property type="project" value="InterPro"/>
</dbReference>
<dbReference type="InterPro" id="IPR027640">
    <property type="entry name" value="Kinesin-like_fam"/>
</dbReference>
<feature type="coiled-coil region" evidence="6">
    <location>
        <begin position="296"/>
        <end position="338"/>
    </location>
</feature>
<gene>
    <name evidence="9" type="ORF">OMED0929_LOCUS1221</name>
</gene>
<feature type="coiled-coil region" evidence="6">
    <location>
        <begin position="397"/>
        <end position="469"/>
    </location>
</feature>
<dbReference type="Gene3D" id="3.40.850.10">
    <property type="entry name" value="Kinesin motor domain"/>
    <property type="match status" value="1"/>
</dbReference>
<feature type="domain" description="Kinesin motor" evidence="8">
    <location>
        <begin position="863"/>
        <end position="1183"/>
    </location>
</feature>
<dbReference type="GO" id="GO:0005874">
    <property type="term" value="C:microtubule"/>
    <property type="evidence" value="ECO:0007669"/>
    <property type="project" value="UniProtKB-KW"/>
</dbReference>
<feature type="region of interest" description="Disordered" evidence="7">
    <location>
        <begin position="1202"/>
        <end position="1261"/>
    </location>
</feature>
<dbReference type="SUPFAM" id="SSF52540">
    <property type="entry name" value="P-loop containing nucleoside triphosphate hydrolases"/>
    <property type="match status" value="1"/>
</dbReference>
<evidence type="ECO:0000256" key="7">
    <source>
        <dbReference type="SAM" id="MobiDB-lite"/>
    </source>
</evidence>
<dbReference type="GO" id="GO:0008017">
    <property type="term" value="F:microtubule binding"/>
    <property type="evidence" value="ECO:0007669"/>
    <property type="project" value="InterPro"/>
</dbReference>
<evidence type="ECO:0000256" key="4">
    <source>
        <dbReference type="ARBA" id="ARBA00023175"/>
    </source>
</evidence>
<feature type="binding site" evidence="5">
    <location>
        <begin position="939"/>
        <end position="946"/>
    </location>
    <ligand>
        <name>ATP</name>
        <dbReference type="ChEBI" id="CHEBI:30616"/>
    </ligand>
</feature>
<protein>
    <recommendedName>
        <fullName evidence="8">Kinesin motor domain-containing protein</fullName>
    </recommendedName>
</protein>
<dbReference type="PANTHER" id="PTHR47972:SF45">
    <property type="entry name" value="PROTEIN CLARET SEGREGATIONAL"/>
    <property type="match status" value="1"/>
</dbReference>
<dbReference type="InterPro" id="IPR036961">
    <property type="entry name" value="Kinesin_motor_dom_sf"/>
</dbReference>
<reference evidence="9" key="1">
    <citation type="submission" date="2021-01" db="EMBL/GenBank/DDBJ databases">
        <authorList>
            <person name="Corre E."/>
            <person name="Pelletier E."/>
            <person name="Niang G."/>
            <person name="Scheremetjew M."/>
            <person name="Finn R."/>
            <person name="Kale V."/>
            <person name="Holt S."/>
            <person name="Cochrane G."/>
            <person name="Meng A."/>
            <person name="Brown T."/>
            <person name="Cohen L."/>
        </authorList>
    </citation>
    <scope>NUCLEOTIDE SEQUENCE</scope>
    <source>
        <strain evidence="9">Clade-D-RCC2572</strain>
    </source>
</reference>
<dbReference type="PRINTS" id="PR00380">
    <property type="entry name" value="KINESINHEAVY"/>
</dbReference>
<dbReference type="Pfam" id="PF00225">
    <property type="entry name" value="Kinesin"/>
    <property type="match status" value="1"/>
</dbReference>
<keyword evidence="1" id="KW-0493">Microtubule</keyword>
<dbReference type="GO" id="GO:0007018">
    <property type="term" value="P:microtubule-based movement"/>
    <property type="evidence" value="ECO:0007669"/>
    <property type="project" value="InterPro"/>
</dbReference>
<dbReference type="EMBL" id="HBEW01001421">
    <property type="protein sequence ID" value="CAD8577474.1"/>
    <property type="molecule type" value="Transcribed_RNA"/>
</dbReference>
<keyword evidence="2 5" id="KW-0547">Nucleotide-binding</keyword>
<dbReference type="PANTHER" id="PTHR47972">
    <property type="entry name" value="KINESIN-LIKE PROTEIN KLP-3"/>
    <property type="match status" value="1"/>
</dbReference>
<dbReference type="InterPro" id="IPR027417">
    <property type="entry name" value="P-loop_NTPase"/>
</dbReference>
<organism evidence="9">
    <name type="scientific">Ostreococcus mediterraneus</name>
    <dbReference type="NCBI Taxonomy" id="1486918"/>
    <lineage>
        <taxon>Eukaryota</taxon>
        <taxon>Viridiplantae</taxon>
        <taxon>Chlorophyta</taxon>
        <taxon>Mamiellophyceae</taxon>
        <taxon>Mamiellales</taxon>
        <taxon>Bathycoccaceae</taxon>
        <taxon>Ostreococcus</taxon>
    </lineage>
</organism>
<dbReference type="SMART" id="SM00129">
    <property type="entry name" value="KISc"/>
    <property type="match status" value="1"/>
</dbReference>
<dbReference type="GO" id="GO:0005524">
    <property type="term" value="F:ATP binding"/>
    <property type="evidence" value="ECO:0007669"/>
    <property type="project" value="UniProtKB-UniRule"/>
</dbReference>
<feature type="coiled-coil region" evidence="6">
    <location>
        <begin position="715"/>
        <end position="859"/>
    </location>
</feature>
<evidence type="ECO:0000256" key="5">
    <source>
        <dbReference type="PROSITE-ProRule" id="PRU00283"/>
    </source>
</evidence>
<evidence type="ECO:0000256" key="1">
    <source>
        <dbReference type="ARBA" id="ARBA00022701"/>
    </source>
</evidence>
<accession>A0A7S0KCX8</accession>
<sequence length="1261" mass="138799">MAHLNNVQEAEEELQRKIDALNEERAKIREEEHGRVLTALAKKIADAEARVQAAETAEASLARERGTMMQLREMENVSAAEAGAAAAEAKIAANMARDEARSAQQALLNAQAALERASVEHEMLSNKYAEEKATWDSELAALTQSESNLKIELNANLSKLEGMTAQYNQLASEAARQNASAQEDIEKIVAAMTMEKEKALSDLEETLTREKSEELHSLERQFRSRLEHEINALKSESKEDMQQRIVSLNALLAEQKANNEITLSAFKAEAGAKEAGLKAEFLAALKDAEHRAELASAKATSALESLQATLEQVKQSAQEELTRVKQEAERALAEQAKKMSEEHAMDKAKALEAQQLELQSQLLSERDSALNGSHDAHAAAMSELEIKVRQECAENFSLELRSEKEQSEARIQQAQAALMAEKERALQAQRDELSQQATLEREAAIVALKEAHEETMLELTNNLKAELEQARMAASMGGNKTQRSDAEIKAIMEVEKQTALVTASEKHADVLARKIQELTEKLSADKHAAVSALEREKYELMANFDAKHNAALKEQEKVLRAQAEADKMTALENLRATLQLNASGQFEAIKAKALEEQREKFLVEKQIALDNLKAELTVIKDAAIAQAKAEAAAFDNIDASKSYKAAIEKLRVALESEKQEALALQAAKLSGIAEAQREHAMTELRAELQAAASREKHDLITELQSFSGSARTKEMIELEQKAQRVLMEANEREAKLHAEITRLTREKEEARRLEAAATSAAAMMHQPKSDSAAADRMKVTIASLESKVRSLERDGGKQGEMAKMQAEMEHLRKEAAAANRRAQQVKDEHVASFDRVKELEAQLLEADELRREMHNMVQELRGNVRVIARVRPLLPGEDNVVEPIDKETLAVSIPELDPRLFSFDRVFNERSTQEEVFEEVSELVQSALDGYKVCLFSYGQTGSGKTHTMLGTGEGERRGIIPRAVAKVLEQAEALRSKGYEYTMEASYVEIYNEQIRDLLCPGAVHSERHSVVSSPEGGCPAVTGVVREEVTSVYEATSLVRRAMNARAVEATEMNANSSRSHTLFLLYITGVHAATGQTLTGCLNLVDLAGSERTKRSGAAGQRMTEACAINKSLSCLGDVFAAVGRGDKHIPYRNSKLTYLLAPCLGGEGKTLMVVNIAPDLDSAEESMCSLRFASTVNAVELGNGKKAKRNIAQNLAHLTTGGAEVPTSSTMTRSRRSSASALPSREMYDRRSSAGTKRGNPFGQNERAPKTRRKAWE</sequence>
<evidence type="ECO:0000256" key="3">
    <source>
        <dbReference type="ARBA" id="ARBA00022840"/>
    </source>
</evidence>
<dbReference type="InterPro" id="IPR001752">
    <property type="entry name" value="Kinesin_motor_dom"/>
</dbReference>
<feature type="coiled-coil region" evidence="6">
    <location>
        <begin position="640"/>
        <end position="667"/>
    </location>
</feature>
<keyword evidence="4 5" id="KW-0505">Motor protein</keyword>
<feature type="coiled-coil region" evidence="6">
    <location>
        <begin position="4"/>
        <end position="134"/>
    </location>
</feature>
<keyword evidence="6" id="KW-0175">Coiled coil</keyword>